<evidence type="ECO:0000313" key="11">
    <source>
        <dbReference type="Proteomes" id="UP000287352"/>
    </source>
</evidence>
<evidence type="ECO:0000256" key="6">
    <source>
        <dbReference type="PIRSR" id="PIRSR001109-2"/>
    </source>
</evidence>
<evidence type="ECO:0000256" key="3">
    <source>
        <dbReference type="ARBA" id="ARBA00023027"/>
    </source>
</evidence>
<evidence type="ECO:0000256" key="8">
    <source>
        <dbReference type="RuleBase" id="RU004166"/>
    </source>
</evidence>
<dbReference type="Pfam" id="PF05221">
    <property type="entry name" value="AdoHcyase"/>
    <property type="match status" value="2"/>
</dbReference>
<comment type="subcellular location">
    <subcellularLocation>
        <location evidence="4">Cytoplasm</location>
    </subcellularLocation>
</comment>
<comment type="pathway">
    <text evidence="4 7">Amino-acid biosynthesis; L-homocysteine biosynthesis; L-homocysteine from S-adenosyl-L-homocysteine: step 1/1.</text>
</comment>
<dbReference type="OrthoDB" id="9802717at2"/>
<feature type="binding site" evidence="4 6">
    <location>
        <begin position="155"/>
        <end position="157"/>
    </location>
    <ligand>
        <name>NAD(+)</name>
        <dbReference type="ChEBI" id="CHEBI:57540"/>
    </ligand>
</feature>
<dbReference type="SMART" id="SM00997">
    <property type="entry name" value="AdoHcyase_NAD"/>
    <property type="match status" value="1"/>
</dbReference>
<dbReference type="RefSeq" id="WP_126580812.1">
    <property type="nucleotide sequence ID" value="NZ_BIFR01000001.1"/>
</dbReference>
<dbReference type="PANTHER" id="PTHR23420">
    <property type="entry name" value="ADENOSYLHOMOCYSTEINASE"/>
    <property type="match status" value="1"/>
</dbReference>
<evidence type="ECO:0000256" key="4">
    <source>
        <dbReference type="HAMAP-Rule" id="MF_00563"/>
    </source>
</evidence>
<feature type="binding site" evidence="6">
    <location>
        <begin position="220"/>
        <end position="225"/>
    </location>
    <ligand>
        <name>NAD(+)</name>
        <dbReference type="ChEBI" id="CHEBI:57540"/>
    </ligand>
</feature>
<dbReference type="GO" id="GO:0071269">
    <property type="term" value="P:L-homocysteine biosynthetic process"/>
    <property type="evidence" value="ECO:0007669"/>
    <property type="project" value="UniProtKB-UniRule"/>
</dbReference>
<dbReference type="HAMAP" id="MF_00563">
    <property type="entry name" value="AdoHcyase"/>
    <property type="match status" value="1"/>
</dbReference>
<evidence type="ECO:0000256" key="7">
    <source>
        <dbReference type="RuleBase" id="RU000548"/>
    </source>
</evidence>
<dbReference type="GO" id="GO:0004013">
    <property type="term" value="F:adenosylhomocysteinase activity"/>
    <property type="evidence" value="ECO:0007669"/>
    <property type="project" value="UniProtKB-UniRule"/>
</dbReference>
<sequence length="422" mass="46174">MAISTQGDVRDLSLSARGKDRIEWAAKDMPVLRLIRERFAKDLPLKGVRMSGCLHITTETANLAITLKAGGADLVLCASNPLSTQDDVAAALVSEYGIPTFAIKGENEEIYYQHINAVLDHQPQMTMDDGCDLVSTIHTKRTELIANIIGSMEETTTGVIRLHSMEKQGVLKFPVVAVNDSDTKHLFDNRFGTGQSTLDAIIRSTNILLAGRTLVVIGYGWCGRGVASRARGMGSEVVVCEVNPTRALEAVMEGYRVMPGVEAAAIGDVFVTVTGDINVIDKAHLEHMKDGAIIANSGHFNDEINIPELEKLAVKKRRVRDFVDEYTYADGRHIHLLAEGRLVNLSAAEGHPASVMDMSFANQALAAEYILEHAKEMQPQVYTLPADIDTEIARLKLHAMGVKIDTLTPEQEHYLNSWESGT</sequence>
<comment type="caution">
    <text evidence="4">Lacks conserved residue(s) required for the propagation of feature annotation.</text>
</comment>
<evidence type="ECO:0000259" key="9">
    <source>
        <dbReference type="SMART" id="SM00997"/>
    </source>
</evidence>
<dbReference type="PROSITE" id="PS00739">
    <property type="entry name" value="ADOHCYASE_2"/>
    <property type="match status" value="1"/>
</dbReference>
<keyword evidence="11" id="KW-1185">Reference proteome</keyword>
<proteinExistence type="inferred from homology"/>
<dbReference type="NCBIfam" id="TIGR00936">
    <property type="entry name" value="ahcY"/>
    <property type="match status" value="1"/>
</dbReference>
<accession>A0A402A297</accession>
<evidence type="ECO:0000256" key="1">
    <source>
        <dbReference type="ARBA" id="ARBA00007122"/>
    </source>
</evidence>
<comment type="function">
    <text evidence="4">May play a key role in the regulation of the intracellular concentration of adenosylhomocysteine.</text>
</comment>
<dbReference type="InterPro" id="IPR015878">
    <property type="entry name" value="Ado_hCys_hydrolase_NAD-bd"/>
</dbReference>
<feature type="binding site" evidence="4 5">
    <location>
        <position position="184"/>
    </location>
    <ligand>
        <name>substrate</name>
    </ligand>
</feature>
<dbReference type="Proteomes" id="UP000287352">
    <property type="component" value="Unassembled WGS sequence"/>
</dbReference>
<evidence type="ECO:0000313" key="10">
    <source>
        <dbReference type="EMBL" id="GCE13270.1"/>
    </source>
</evidence>
<dbReference type="PROSITE" id="PS00738">
    <property type="entry name" value="ADOHCYASE_1"/>
    <property type="match status" value="1"/>
</dbReference>
<name>A0A402A297_9CHLR</name>
<organism evidence="10 11">
    <name type="scientific">Tengunoibacter tsumagoiensis</name>
    <dbReference type="NCBI Taxonomy" id="2014871"/>
    <lineage>
        <taxon>Bacteria</taxon>
        <taxon>Bacillati</taxon>
        <taxon>Chloroflexota</taxon>
        <taxon>Ktedonobacteria</taxon>
        <taxon>Ktedonobacterales</taxon>
        <taxon>Dictyobacteraceae</taxon>
        <taxon>Tengunoibacter</taxon>
    </lineage>
</organism>
<comment type="cofactor">
    <cofactor evidence="4 6 7">
        <name>NAD(+)</name>
        <dbReference type="ChEBI" id="CHEBI:57540"/>
    </cofactor>
    <text evidence="4 6 7">Binds 1 NAD(+) per subunit.</text>
</comment>
<dbReference type="EC" id="3.13.2.1" evidence="4"/>
<dbReference type="UniPathway" id="UPA00314">
    <property type="reaction ID" value="UER00076"/>
</dbReference>
<gene>
    <name evidence="4 10" type="primary">ahcY</name>
    <name evidence="10" type="ORF">KTT_31290</name>
</gene>
<feature type="domain" description="S-adenosyl-L-homocysteine hydrolase NAD binding" evidence="9">
    <location>
        <begin position="189"/>
        <end position="350"/>
    </location>
</feature>
<comment type="similarity">
    <text evidence="1 4 8">Belongs to the adenosylhomocysteinase family.</text>
</comment>
<evidence type="ECO:0000256" key="2">
    <source>
        <dbReference type="ARBA" id="ARBA00022563"/>
    </source>
</evidence>
<keyword evidence="4 7" id="KW-0378">Hydrolase</keyword>
<feature type="binding site" evidence="4 5">
    <location>
        <position position="129"/>
    </location>
    <ligand>
        <name>substrate</name>
    </ligand>
</feature>
<dbReference type="SUPFAM" id="SSF52283">
    <property type="entry name" value="Formate/glycerate dehydrogenase catalytic domain-like"/>
    <property type="match status" value="1"/>
</dbReference>
<keyword evidence="2 4" id="KW-0554">One-carbon metabolism</keyword>
<dbReference type="Pfam" id="PF00670">
    <property type="entry name" value="AdoHcyase_NAD"/>
    <property type="match status" value="1"/>
</dbReference>
<dbReference type="GO" id="GO:0005829">
    <property type="term" value="C:cytosol"/>
    <property type="evidence" value="ECO:0007669"/>
    <property type="project" value="TreeGrafter"/>
</dbReference>
<feature type="binding site" evidence="4 6">
    <location>
        <position position="241"/>
    </location>
    <ligand>
        <name>NAD(+)</name>
        <dbReference type="ChEBI" id="CHEBI:57540"/>
    </ligand>
</feature>
<keyword evidence="3 4" id="KW-0520">NAD</keyword>
<feature type="binding site" evidence="6">
    <location>
        <position position="351"/>
    </location>
    <ligand>
        <name>NAD(+)</name>
        <dbReference type="ChEBI" id="CHEBI:57540"/>
    </ligand>
</feature>
<dbReference type="InterPro" id="IPR036291">
    <property type="entry name" value="NAD(P)-bd_dom_sf"/>
</dbReference>
<dbReference type="PIRSF" id="PIRSF001109">
    <property type="entry name" value="Ad_hcy_hydrolase"/>
    <property type="match status" value="1"/>
</dbReference>
<dbReference type="GO" id="GO:0006730">
    <property type="term" value="P:one-carbon metabolic process"/>
    <property type="evidence" value="ECO:0007669"/>
    <property type="project" value="UniProtKB-UniRule"/>
</dbReference>
<dbReference type="SUPFAM" id="SSF51735">
    <property type="entry name" value="NAD(P)-binding Rossmann-fold domains"/>
    <property type="match status" value="1"/>
</dbReference>
<dbReference type="Gene3D" id="3.40.50.1480">
    <property type="entry name" value="Adenosylhomocysteinase-like"/>
    <property type="match status" value="1"/>
</dbReference>
<dbReference type="NCBIfam" id="NF004005">
    <property type="entry name" value="PRK05476.2-3"/>
    <property type="match status" value="1"/>
</dbReference>
<evidence type="ECO:0000256" key="5">
    <source>
        <dbReference type="PIRSR" id="PIRSR001109-1"/>
    </source>
</evidence>
<feature type="binding site" evidence="4 6">
    <location>
        <position position="344"/>
    </location>
    <ligand>
        <name>NAD(+)</name>
        <dbReference type="ChEBI" id="CHEBI:57540"/>
    </ligand>
</feature>
<dbReference type="EMBL" id="BIFR01000001">
    <property type="protein sequence ID" value="GCE13270.1"/>
    <property type="molecule type" value="Genomic_DNA"/>
</dbReference>
<feature type="binding site" evidence="4 5">
    <location>
        <position position="154"/>
    </location>
    <ligand>
        <name>substrate</name>
    </ligand>
</feature>
<feature type="binding site" evidence="4">
    <location>
        <begin position="218"/>
        <end position="223"/>
    </location>
    <ligand>
        <name>NAD(+)</name>
        <dbReference type="ChEBI" id="CHEBI:57540"/>
    </ligand>
</feature>
<dbReference type="PANTHER" id="PTHR23420:SF0">
    <property type="entry name" value="ADENOSYLHOMOCYSTEINASE"/>
    <property type="match status" value="1"/>
</dbReference>
<comment type="catalytic activity">
    <reaction evidence="4 7">
        <text>S-adenosyl-L-homocysteine + H2O = L-homocysteine + adenosine</text>
        <dbReference type="Rhea" id="RHEA:21708"/>
        <dbReference type="ChEBI" id="CHEBI:15377"/>
        <dbReference type="ChEBI" id="CHEBI:16335"/>
        <dbReference type="ChEBI" id="CHEBI:57856"/>
        <dbReference type="ChEBI" id="CHEBI:58199"/>
        <dbReference type="EC" id="3.13.2.1"/>
    </reaction>
</comment>
<reference evidence="11" key="1">
    <citation type="submission" date="2018-12" db="EMBL/GenBank/DDBJ databases">
        <title>Tengunoibacter tsumagoiensis gen. nov., sp. nov., Dictyobacter kobayashii sp. nov., D. alpinus sp. nov., and D. joshuensis sp. nov. and description of Dictyobacteraceae fam. nov. within the order Ktedonobacterales isolated from Tengu-no-mugimeshi.</title>
        <authorList>
            <person name="Wang C.M."/>
            <person name="Zheng Y."/>
            <person name="Sakai Y."/>
            <person name="Toyoda A."/>
            <person name="Minakuchi Y."/>
            <person name="Abe K."/>
            <person name="Yokota A."/>
            <person name="Yabe S."/>
        </authorList>
    </citation>
    <scope>NUCLEOTIDE SEQUENCE [LARGE SCALE GENOMIC DNA]</scope>
    <source>
        <strain evidence="11">Uno3</strain>
    </source>
</reference>
<dbReference type="AlphaFoldDB" id="A0A402A297"/>
<dbReference type="InterPro" id="IPR000043">
    <property type="entry name" value="Adenosylhomocysteinase-like"/>
</dbReference>
<comment type="caution">
    <text evidence="10">The sequence shown here is derived from an EMBL/GenBank/DDBJ whole genome shotgun (WGS) entry which is preliminary data.</text>
</comment>
<feature type="binding site" evidence="4 5">
    <location>
        <position position="57"/>
    </location>
    <ligand>
        <name>substrate</name>
    </ligand>
</feature>
<dbReference type="GO" id="GO:0033353">
    <property type="term" value="P:S-adenosylmethionine cycle"/>
    <property type="evidence" value="ECO:0007669"/>
    <property type="project" value="TreeGrafter"/>
</dbReference>
<feature type="binding site" evidence="4 6">
    <location>
        <begin position="297"/>
        <end position="299"/>
    </location>
    <ligand>
        <name>NAD(+)</name>
        <dbReference type="ChEBI" id="CHEBI:57540"/>
    </ligand>
</feature>
<dbReference type="SMART" id="SM00996">
    <property type="entry name" value="AdoHcyase"/>
    <property type="match status" value="1"/>
</dbReference>
<feature type="binding site" evidence="4">
    <location>
        <position position="189"/>
    </location>
    <ligand>
        <name>NAD(+)</name>
        <dbReference type="ChEBI" id="CHEBI:57540"/>
    </ligand>
</feature>
<dbReference type="Gene3D" id="3.40.50.720">
    <property type="entry name" value="NAD(P)-binding Rossmann-like Domain"/>
    <property type="match status" value="1"/>
</dbReference>
<feature type="binding site" evidence="4 5">
    <location>
        <position position="188"/>
    </location>
    <ligand>
        <name>substrate</name>
    </ligand>
</feature>
<protein>
    <recommendedName>
        <fullName evidence="4">Adenosylhomocysteinase</fullName>
        <ecNumber evidence="4">3.13.2.1</ecNumber>
    </recommendedName>
    <alternativeName>
        <fullName evidence="4">S-adenosyl-L-homocysteine hydrolase</fullName>
        <shortName evidence="4">AdoHcyase</shortName>
    </alternativeName>
</protein>
<keyword evidence="4" id="KW-0963">Cytoplasm</keyword>
<dbReference type="InterPro" id="IPR042172">
    <property type="entry name" value="Adenosylhomocyst_ase-like_sf"/>
</dbReference>
<dbReference type="InterPro" id="IPR020082">
    <property type="entry name" value="S-Ado-L-homoCys_hydrolase_CS"/>
</dbReference>
<dbReference type="CDD" id="cd00401">
    <property type="entry name" value="SAHH"/>
    <property type="match status" value="1"/>
</dbReference>